<feature type="compositionally biased region" description="Basic and acidic residues" evidence="1">
    <location>
        <begin position="184"/>
        <end position="195"/>
    </location>
</feature>
<dbReference type="AlphaFoldDB" id="A0AAN6YYH9"/>
<evidence type="ECO:0000256" key="1">
    <source>
        <dbReference type="SAM" id="MobiDB-lite"/>
    </source>
</evidence>
<dbReference type="RefSeq" id="XP_062642594.1">
    <property type="nucleotide sequence ID" value="XM_062786830.1"/>
</dbReference>
<evidence type="ECO:0000313" key="2">
    <source>
        <dbReference type="EMBL" id="KAK4118821.1"/>
    </source>
</evidence>
<dbReference type="Proteomes" id="UP001302602">
    <property type="component" value="Unassembled WGS sequence"/>
</dbReference>
<feature type="compositionally biased region" description="Basic and acidic residues" evidence="1">
    <location>
        <begin position="164"/>
        <end position="176"/>
    </location>
</feature>
<keyword evidence="3" id="KW-1185">Reference proteome</keyword>
<sequence>MAARHLIRTGELHGHRCARASSAHAGTTLLGRSIDLGATLISRSKSGVGTPRMLFSGLVSESAKALVVQLVLSAPGWCRCSSSETNGALCEGSVTKTSSSKPGHARLLAALIESCYIILEQNRDLGHARCVKRTQEAIDENWSWTWYLPLNGRAGEGRAVPRSSGREKPRKNERYRGSLPTANSDKDPPSPDSTVRARLECEGRTLHWLGIAAR</sequence>
<protein>
    <submittedName>
        <fullName evidence="2">Uncharacterized protein</fullName>
    </submittedName>
</protein>
<evidence type="ECO:0000313" key="3">
    <source>
        <dbReference type="Proteomes" id="UP001302602"/>
    </source>
</evidence>
<dbReference type="EMBL" id="MU853259">
    <property type="protein sequence ID" value="KAK4118821.1"/>
    <property type="molecule type" value="Genomic_DNA"/>
</dbReference>
<gene>
    <name evidence="2" type="ORF">N657DRAFT_326471</name>
</gene>
<accession>A0AAN6YYH9</accession>
<organism evidence="2 3">
    <name type="scientific">Parathielavia appendiculata</name>
    <dbReference type="NCBI Taxonomy" id="2587402"/>
    <lineage>
        <taxon>Eukaryota</taxon>
        <taxon>Fungi</taxon>
        <taxon>Dikarya</taxon>
        <taxon>Ascomycota</taxon>
        <taxon>Pezizomycotina</taxon>
        <taxon>Sordariomycetes</taxon>
        <taxon>Sordariomycetidae</taxon>
        <taxon>Sordariales</taxon>
        <taxon>Chaetomiaceae</taxon>
        <taxon>Parathielavia</taxon>
    </lineage>
</organism>
<feature type="region of interest" description="Disordered" evidence="1">
    <location>
        <begin position="155"/>
        <end position="195"/>
    </location>
</feature>
<reference evidence="2" key="2">
    <citation type="submission" date="2023-05" db="EMBL/GenBank/DDBJ databases">
        <authorList>
            <consortium name="Lawrence Berkeley National Laboratory"/>
            <person name="Steindorff A."/>
            <person name="Hensen N."/>
            <person name="Bonometti L."/>
            <person name="Westerberg I."/>
            <person name="Brannstrom I.O."/>
            <person name="Guillou S."/>
            <person name="Cros-Aarteil S."/>
            <person name="Calhoun S."/>
            <person name="Haridas S."/>
            <person name="Kuo A."/>
            <person name="Mondo S."/>
            <person name="Pangilinan J."/>
            <person name="Riley R."/>
            <person name="Labutti K."/>
            <person name="Andreopoulos B."/>
            <person name="Lipzen A."/>
            <person name="Chen C."/>
            <person name="Yanf M."/>
            <person name="Daum C."/>
            <person name="Ng V."/>
            <person name="Clum A."/>
            <person name="Ohm R."/>
            <person name="Martin F."/>
            <person name="Silar P."/>
            <person name="Natvig D."/>
            <person name="Lalanne C."/>
            <person name="Gautier V."/>
            <person name="Ament-Velasquez S.L."/>
            <person name="Kruys A."/>
            <person name="Hutchinson M.I."/>
            <person name="Powell A.J."/>
            <person name="Barry K."/>
            <person name="Miller A.N."/>
            <person name="Grigoriev I.V."/>
            <person name="Debuchy R."/>
            <person name="Gladieux P."/>
            <person name="Thoren M.H."/>
            <person name="Johannesson H."/>
        </authorList>
    </citation>
    <scope>NUCLEOTIDE SEQUENCE</scope>
    <source>
        <strain evidence="2">CBS 731.68</strain>
    </source>
</reference>
<dbReference type="GeneID" id="87823600"/>
<reference evidence="2" key="1">
    <citation type="journal article" date="2023" name="Mol. Phylogenet. Evol.">
        <title>Genome-scale phylogeny and comparative genomics of the fungal order Sordariales.</title>
        <authorList>
            <person name="Hensen N."/>
            <person name="Bonometti L."/>
            <person name="Westerberg I."/>
            <person name="Brannstrom I.O."/>
            <person name="Guillou S."/>
            <person name="Cros-Aarteil S."/>
            <person name="Calhoun S."/>
            <person name="Haridas S."/>
            <person name="Kuo A."/>
            <person name="Mondo S."/>
            <person name="Pangilinan J."/>
            <person name="Riley R."/>
            <person name="LaButti K."/>
            <person name="Andreopoulos B."/>
            <person name="Lipzen A."/>
            <person name="Chen C."/>
            <person name="Yan M."/>
            <person name="Daum C."/>
            <person name="Ng V."/>
            <person name="Clum A."/>
            <person name="Steindorff A."/>
            <person name="Ohm R.A."/>
            <person name="Martin F."/>
            <person name="Silar P."/>
            <person name="Natvig D.O."/>
            <person name="Lalanne C."/>
            <person name="Gautier V."/>
            <person name="Ament-Velasquez S.L."/>
            <person name="Kruys A."/>
            <person name="Hutchinson M.I."/>
            <person name="Powell A.J."/>
            <person name="Barry K."/>
            <person name="Miller A.N."/>
            <person name="Grigoriev I.V."/>
            <person name="Debuchy R."/>
            <person name="Gladieux P."/>
            <person name="Hiltunen Thoren M."/>
            <person name="Johannesson H."/>
        </authorList>
    </citation>
    <scope>NUCLEOTIDE SEQUENCE</scope>
    <source>
        <strain evidence="2">CBS 731.68</strain>
    </source>
</reference>
<proteinExistence type="predicted"/>
<name>A0AAN6YYH9_9PEZI</name>
<comment type="caution">
    <text evidence="2">The sequence shown here is derived from an EMBL/GenBank/DDBJ whole genome shotgun (WGS) entry which is preliminary data.</text>
</comment>